<dbReference type="HOGENOM" id="CLU_010363_2_1_9"/>
<feature type="transmembrane region" description="Helical" evidence="6">
    <location>
        <begin position="6"/>
        <end position="22"/>
    </location>
</feature>
<feature type="transmembrane region" description="Helical" evidence="6">
    <location>
        <begin position="29"/>
        <end position="46"/>
    </location>
</feature>
<dbReference type="AlphaFoldDB" id="K0B2L2"/>
<dbReference type="PANTHER" id="PTHR30619:SF1">
    <property type="entry name" value="RECOMBINATION PROTEIN 2"/>
    <property type="match status" value="1"/>
</dbReference>
<dbReference type="InterPro" id="IPR001279">
    <property type="entry name" value="Metallo-B-lactamas"/>
</dbReference>
<dbReference type="eggNOG" id="COG2333">
    <property type="taxonomic scope" value="Bacteria"/>
</dbReference>
<evidence type="ECO:0000256" key="1">
    <source>
        <dbReference type="ARBA" id="ARBA00004651"/>
    </source>
</evidence>
<dbReference type="KEGG" id="cad:Curi_c18400"/>
<dbReference type="GO" id="GO:0005886">
    <property type="term" value="C:plasma membrane"/>
    <property type="evidence" value="ECO:0007669"/>
    <property type="project" value="UniProtKB-SubCell"/>
</dbReference>
<keyword evidence="5 6" id="KW-0472">Membrane</keyword>
<evidence type="ECO:0000256" key="5">
    <source>
        <dbReference type="ARBA" id="ARBA00023136"/>
    </source>
</evidence>
<feature type="domain" description="Metallo-beta-lactamase" evidence="7">
    <location>
        <begin position="526"/>
        <end position="728"/>
    </location>
</feature>
<evidence type="ECO:0000256" key="6">
    <source>
        <dbReference type="SAM" id="Phobius"/>
    </source>
</evidence>
<feature type="transmembrane region" description="Helical" evidence="6">
    <location>
        <begin position="52"/>
        <end position="72"/>
    </location>
</feature>
<feature type="transmembrane region" description="Helical" evidence="6">
    <location>
        <begin position="495"/>
        <end position="514"/>
    </location>
</feature>
<dbReference type="Pfam" id="PF03772">
    <property type="entry name" value="Competence"/>
    <property type="match status" value="1"/>
</dbReference>
<evidence type="ECO:0000256" key="3">
    <source>
        <dbReference type="ARBA" id="ARBA00022692"/>
    </source>
</evidence>
<feature type="transmembrane region" description="Helical" evidence="6">
    <location>
        <begin position="396"/>
        <end position="422"/>
    </location>
</feature>
<sequence>MKRPFLWIFIFYLLGIIFYRTFQTNIDLTLTLMLIAIISTLILYILRVRRYIRYIVLIIIFLIGIIATNHSVEKNMLPQFDEKEVKLEGIVKDTIAKEKGFEKYLVYVKKIKYKDKIYNINEKTILNIYSDTKIKVGDKILDEVKIKEPNRNTNPRLFNYKLHLQTKDIFSVGSSNGYSIKILSSKNISTLEKSSIRFREWVSLKLDESLNKRNSLIIKSIILGDDSFLDKEEVDKFRSLGLSHILAISGLHIGIIYGAIIFCFDVLKFNRKFSMVLSILIIWIYGYLVGYPPSVLRGSIMFSILIIASITYYRYDSLNILPLSGFIMLTYRPLWLFSIGFQLSFLATFTIILFTPKIKEIVKIKNMTIKNSISVIIAAQIGVLPIVIYYFNELQILSIVANLIVVPLLSSGLVLGFLILLTSMINTKVSLLIGILANIILNLSNFISDILHKFTYLNIIFYSPSFFEIIFYYFIVITLLKIIDITLISKKIQRVIYGYFIICLVFNTVSKSFYEDISVEFIDVGQGDSCLIRFNNKNILVDTGGSILSNFNIGENILLPYLQKTGVNSIDGIFLTHFHEDHAQGVLSLLGSMKVKNIFIGYTDYNSNLYRDIMKLSKQSNVPIKIIIEGNKLKINKDSYIEVLNPLNSEVGYTDDNNKSLTFILSIYNKKLLFTGDIEKESEARIINKHKSQSVDILKVPHHGSKTSSTEEFINHFSPRVAVIQVGRNNFGHPDESVLKRYRDSKTKILRNDKSGLITANITKEKISISSYITNKKSFTNFLMKNIYSICSYILYNGIIIRFILEYKKRRQYEL</sequence>
<dbReference type="InterPro" id="IPR036866">
    <property type="entry name" value="RibonucZ/Hydroxyglut_hydro"/>
</dbReference>
<name>K0B2L2_GOTA9</name>
<evidence type="ECO:0000256" key="2">
    <source>
        <dbReference type="ARBA" id="ARBA00022475"/>
    </source>
</evidence>
<accession>K0B2L2</accession>
<dbReference type="PANTHER" id="PTHR30619">
    <property type="entry name" value="DNA INTERNALIZATION/COMPETENCE PROTEIN COMEC/REC2"/>
    <property type="match status" value="1"/>
</dbReference>
<dbReference type="SUPFAM" id="SSF56281">
    <property type="entry name" value="Metallo-hydrolase/oxidoreductase"/>
    <property type="match status" value="1"/>
</dbReference>
<feature type="transmembrane region" description="Helical" evidence="6">
    <location>
        <begin position="245"/>
        <end position="267"/>
    </location>
</feature>
<dbReference type="Pfam" id="PF00753">
    <property type="entry name" value="Lactamase_B"/>
    <property type="match status" value="1"/>
</dbReference>
<feature type="transmembrane region" description="Helical" evidence="6">
    <location>
        <begin position="335"/>
        <end position="356"/>
    </location>
</feature>
<dbReference type="NCBIfam" id="TIGR00361">
    <property type="entry name" value="ComEC_Rec2"/>
    <property type="match status" value="1"/>
</dbReference>
<dbReference type="Proteomes" id="UP000006094">
    <property type="component" value="Chromosome"/>
</dbReference>
<evidence type="ECO:0000256" key="4">
    <source>
        <dbReference type="ARBA" id="ARBA00022989"/>
    </source>
</evidence>
<dbReference type="Gene3D" id="3.60.15.10">
    <property type="entry name" value="Ribonuclease Z/Hydroxyacylglutathione hydrolase-like"/>
    <property type="match status" value="1"/>
</dbReference>
<dbReference type="EMBL" id="CP003326">
    <property type="protein sequence ID" value="AFS78846.1"/>
    <property type="molecule type" value="Genomic_DNA"/>
</dbReference>
<dbReference type="OrthoDB" id="9761531at2"/>
<dbReference type="STRING" id="1128398.Curi_c18400"/>
<dbReference type="InterPro" id="IPR052159">
    <property type="entry name" value="Competence_DNA_uptake"/>
</dbReference>
<evidence type="ECO:0000259" key="7">
    <source>
        <dbReference type="SMART" id="SM00849"/>
    </source>
</evidence>
<dbReference type="SMART" id="SM00849">
    <property type="entry name" value="Lactamase_B"/>
    <property type="match status" value="1"/>
</dbReference>
<comment type="subcellular location">
    <subcellularLocation>
        <location evidence="1">Cell membrane</location>
        <topology evidence="1">Multi-pass membrane protein</topology>
    </subcellularLocation>
</comment>
<keyword evidence="2" id="KW-1003">Cell membrane</keyword>
<protein>
    <submittedName>
        <fullName evidence="8">DNA internalization-like competence protein</fullName>
    </submittedName>
</protein>
<keyword evidence="4 6" id="KW-1133">Transmembrane helix</keyword>
<dbReference type="eggNOG" id="COG0658">
    <property type="taxonomic scope" value="Bacteria"/>
</dbReference>
<dbReference type="InterPro" id="IPR004797">
    <property type="entry name" value="Competence_ComEC/Rec2"/>
</dbReference>
<reference evidence="8 9" key="1">
    <citation type="journal article" date="2012" name="PLoS ONE">
        <title>The purine-utilizing bacterium Clostridium acidurici 9a: a genome-guided metabolic reconsideration.</title>
        <authorList>
            <person name="Hartwich K."/>
            <person name="Poehlein A."/>
            <person name="Daniel R."/>
        </authorList>
    </citation>
    <scope>NUCLEOTIDE SEQUENCE [LARGE SCALE GENOMIC DNA]</scope>
    <source>
        <strain evidence="9">ATCC 7906 / DSM 604 / BCRC 14475 / CIP 104303 / KCTC 5404 / NCIMB 10678 / 9a</strain>
    </source>
</reference>
<gene>
    <name evidence="8" type="primary">comEC</name>
    <name evidence="8" type="ordered locus">Curi_c18400</name>
</gene>
<dbReference type="InterPro" id="IPR025405">
    <property type="entry name" value="DUF4131"/>
</dbReference>
<feature type="transmembrane region" description="Helical" evidence="6">
    <location>
        <begin position="368"/>
        <end position="390"/>
    </location>
</feature>
<feature type="transmembrane region" description="Helical" evidence="6">
    <location>
        <begin position="429"/>
        <end position="447"/>
    </location>
</feature>
<dbReference type="Pfam" id="PF13567">
    <property type="entry name" value="DUF4131"/>
    <property type="match status" value="1"/>
</dbReference>
<feature type="transmembrane region" description="Helical" evidence="6">
    <location>
        <begin position="273"/>
        <end position="291"/>
    </location>
</feature>
<evidence type="ECO:0000313" key="9">
    <source>
        <dbReference type="Proteomes" id="UP000006094"/>
    </source>
</evidence>
<feature type="transmembrane region" description="Helical" evidence="6">
    <location>
        <begin position="787"/>
        <end position="805"/>
    </location>
</feature>
<dbReference type="InterPro" id="IPR004477">
    <property type="entry name" value="ComEC_N"/>
</dbReference>
<proteinExistence type="predicted"/>
<dbReference type="PATRIC" id="fig|1128398.3.peg.1891"/>
<dbReference type="NCBIfam" id="TIGR00360">
    <property type="entry name" value="ComEC_N-term"/>
    <property type="match status" value="1"/>
</dbReference>
<keyword evidence="9" id="KW-1185">Reference proteome</keyword>
<dbReference type="InterPro" id="IPR035681">
    <property type="entry name" value="ComA-like_MBL"/>
</dbReference>
<evidence type="ECO:0000313" key="8">
    <source>
        <dbReference type="EMBL" id="AFS78846.1"/>
    </source>
</evidence>
<feature type="transmembrane region" description="Helical" evidence="6">
    <location>
        <begin position="459"/>
        <end position="483"/>
    </location>
</feature>
<dbReference type="GO" id="GO:0030420">
    <property type="term" value="P:establishment of competence for transformation"/>
    <property type="evidence" value="ECO:0007669"/>
    <property type="project" value="InterPro"/>
</dbReference>
<dbReference type="RefSeq" id="WP_014967982.1">
    <property type="nucleotide sequence ID" value="NC_018664.1"/>
</dbReference>
<keyword evidence="3 6" id="KW-0812">Transmembrane</keyword>
<organism evidence="8 9">
    <name type="scientific">Gottschalkia acidurici (strain ATCC 7906 / DSM 604 / BCRC 14475 / CIP 104303 / KCTC 5404 / NCIMB 10678 / 9a)</name>
    <name type="common">Clostridium acidurici</name>
    <dbReference type="NCBI Taxonomy" id="1128398"/>
    <lineage>
        <taxon>Bacteria</taxon>
        <taxon>Bacillati</taxon>
        <taxon>Bacillota</taxon>
        <taxon>Tissierellia</taxon>
        <taxon>Tissierellales</taxon>
        <taxon>Gottschalkiaceae</taxon>
        <taxon>Gottschalkia</taxon>
    </lineage>
</organism>
<dbReference type="CDD" id="cd07731">
    <property type="entry name" value="ComA-like_MBL-fold"/>
    <property type="match status" value="1"/>
</dbReference>